<feature type="transmembrane region" description="Helical" evidence="1">
    <location>
        <begin position="246"/>
        <end position="267"/>
    </location>
</feature>
<feature type="transmembrane region" description="Helical" evidence="1">
    <location>
        <begin position="93"/>
        <end position="114"/>
    </location>
</feature>
<gene>
    <name evidence="2" type="ORF">TCAL_01633</name>
</gene>
<reference evidence="2 3" key="1">
    <citation type="journal article" date="2018" name="Nat. Ecol. Evol.">
        <title>Genomic signatures of mitonuclear coevolution across populations of Tigriopus californicus.</title>
        <authorList>
            <person name="Barreto F.S."/>
            <person name="Watson E.T."/>
            <person name="Lima T.G."/>
            <person name="Willett C.S."/>
            <person name="Edmands S."/>
            <person name="Li W."/>
            <person name="Burton R.S."/>
        </authorList>
    </citation>
    <scope>NUCLEOTIDE SEQUENCE [LARGE SCALE GENOMIC DNA]</scope>
    <source>
        <strain evidence="2 3">San Diego</strain>
    </source>
</reference>
<proteinExistence type="predicted"/>
<evidence type="ECO:0000313" key="2">
    <source>
        <dbReference type="EMBL" id="TRY75600.1"/>
    </source>
</evidence>
<feature type="transmembrane region" description="Helical" evidence="1">
    <location>
        <begin position="213"/>
        <end position="234"/>
    </location>
</feature>
<protein>
    <submittedName>
        <fullName evidence="2">Uncharacterized protein</fullName>
    </submittedName>
</protein>
<keyword evidence="1" id="KW-0812">Transmembrane</keyword>
<dbReference type="EMBL" id="VCGU01000005">
    <property type="protein sequence ID" value="TRY75600.1"/>
    <property type="molecule type" value="Genomic_DNA"/>
</dbReference>
<keyword evidence="1" id="KW-0472">Membrane</keyword>
<feature type="transmembrane region" description="Helical" evidence="1">
    <location>
        <begin position="167"/>
        <end position="193"/>
    </location>
</feature>
<comment type="caution">
    <text evidence="2">The sequence shown here is derived from an EMBL/GenBank/DDBJ whole genome shotgun (WGS) entry which is preliminary data.</text>
</comment>
<keyword evidence="1" id="KW-1133">Transmembrane helix</keyword>
<accession>A0A553PD53</accession>
<feature type="transmembrane region" description="Helical" evidence="1">
    <location>
        <begin position="126"/>
        <end position="146"/>
    </location>
</feature>
<feature type="transmembrane region" description="Helical" evidence="1">
    <location>
        <begin position="279"/>
        <end position="300"/>
    </location>
</feature>
<feature type="transmembrane region" description="Helical" evidence="1">
    <location>
        <begin position="65"/>
        <end position="86"/>
    </location>
</feature>
<dbReference type="AlphaFoldDB" id="A0A553PD53"/>
<name>A0A553PD53_TIGCA</name>
<keyword evidence="3" id="KW-1185">Reference proteome</keyword>
<organism evidence="2 3">
    <name type="scientific">Tigriopus californicus</name>
    <name type="common">Marine copepod</name>
    <dbReference type="NCBI Taxonomy" id="6832"/>
    <lineage>
        <taxon>Eukaryota</taxon>
        <taxon>Metazoa</taxon>
        <taxon>Ecdysozoa</taxon>
        <taxon>Arthropoda</taxon>
        <taxon>Crustacea</taxon>
        <taxon>Multicrustacea</taxon>
        <taxon>Hexanauplia</taxon>
        <taxon>Copepoda</taxon>
        <taxon>Harpacticoida</taxon>
        <taxon>Harpacticidae</taxon>
        <taxon>Tigriopus</taxon>
    </lineage>
</organism>
<dbReference type="OMA" id="TLCWVEE"/>
<dbReference type="Proteomes" id="UP000318571">
    <property type="component" value="Chromosome 2"/>
</dbReference>
<feature type="transmembrane region" description="Helical" evidence="1">
    <location>
        <begin position="12"/>
        <end position="35"/>
    </location>
</feature>
<sequence length="325" mass="36545">MKYCCGCLQLRQAVSLIGLVFFTVSLVLFVAYLVFIEDIRTGLLNDHFGIPPCEMPLLDVLVDSLVEYSLASNLLLLFGGVSRWLLLPWLYVYVLNMVAMLGFFVFLLVSPIASGTMISGDSTVNYVVALGLLLLMTLFLYAWAIIRARFDEMSLEEQKSSTQFCRVSNGFFVQCVGGIFAISSALLLLGYYAKLDDVIIRKLSQMTKITNFNFKPIVSSFIISSIVINLMLIAGGSGSKWRRCLLVPWLIFYGLLVLFCLGTHQWFTTLCWVEEKIYGLLSLIFGIILLCLWTLVWIVAAEASEAEEVQTTTFTNTKLSNFHRL</sequence>
<evidence type="ECO:0000256" key="1">
    <source>
        <dbReference type="SAM" id="Phobius"/>
    </source>
</evidence>
<dbReference type="OrthoDB" id="6370447at2759"/>
<evidence type="ECO:0000313" key="3">
    <source>
        <dbReference type="Proteomes" id="UP000318571"/>
    </source>
</evidence>